<dbReference type="Proteomes" id="UP001216510">
    <property type="component" value="Chromosome"/>
</dbReference>
<protein>
    <submittedName>
        <fullName evidence="5">Cytochrome P450</fullName>
    </submittedName>
</protein>
<sequence>MMDRARIPVPLPLHPAVRPAAEGPPAARRLGDLPQPKGEPVIGNMRQLDGVRFHRTLENWARDLGPLYRFTVLNRTMVVASSRPALTALMRERPDLIRRGSRTSDMMEEAITPGVFSAEGEDWRQQRKLVMRALTPEVVHNFYPTLVALTERLRLRWVAAAEAGRRIDVLRDLKAWTLDVTIGLAMGHDIDTLQNEHNPLQRDIETVFERIARRLTTPVPYWRLFRLAVDRESDAAAQRISDAVAGFIASARARIAANPALRAKPSNMLEALVVARDEPGSGFSDQAVIGNAITMVFAGEDTTSNTIGWLLDFLVRHPECSAAVTREADAVLGADKVLQDYRLLDSLPYLDAALREGMRLKPVAPFMILEPVADIVIDDTLIPAGTPIFTLLRHSFERDNTLAQPELFRPERWLEGSETGADDPARKLFPFGGGPRFCPGRYLAMAEMKIAVSMLARQFTPVLDPAAPPVEERFTFTMTPSVLPVLLQLRR</sequence>
<evidence type="ECO:0000256" key="3">
    <source>
        <dbReference type="RuleBase" id="RU000461"/>
    </source>
</evidence>
<dbReference type="PANTHER" id="PTHR24305">
    <property type="entry name" value="CYTOCHROME P450"/>
    <property type="match status" value="1"/>
</dbReference>
<dbReference type="Gene3D" id="1.10.630.10">
    <property type="entry name" value="Cytochrome P450"/>
    <property type="match status" value="1"/>
</dbReference>
<dbReference type="InterPro" id="IPR001128">
    <property type="entry name" value="Cyt_P450"/>
</dbReference>
<keyword evidence="3" id="KW-0479">Metal-binding</keyword>
<comment type="similarity">
    <text evidence="2 3">Belongs to the cytochrome P450 family.</text>
</comment>
<dbReference type="PRINTS" id="PR00463">
    <property type="entry name" value="EP450I"/>
</dbReference>
<evidence type="ECO:0000313" key="5">
    <source>
        <dbReference type="EMBL" id="WEF33744.1"/>
    </source>
</evidence>
<dbReference type="PROSITE" id="PS00086">
    <property type="entry name" value="CYTOCHROME_P450"/>
    <property type="match status" value="1"/>
</dbReference>
<keyword evidence="3" id="KW-0503">Monooxygenase</keyword>
<dbReference type="PANTHER" id="PTHR24305:SF166">
    <property type="entry name" value="CYTOCHROME P450 12A4, MITOCHONDRIAL-RELATED"/>
    <property type="match status" value="1"/>
</dbReference>
<dbReference type="InterPro" id="IPR050121">
    <property type="entry name" value="Cytochrome_P450_monoxygenase"/>
</dbReference>
<evidence type="ECO:0000313" key="6">
    <source>
        <dbReference type="Proteomes" id="UP001216510"/>
    </source>
</evidence>
<evidence type="ECO:0000256" key="2">
    <source>
        <dbReference type="ARBA" id="ARBA00010617"/>
    </source>
</evidence>
<accession>A0ABY8BHH8</accession>
<evidence type="ECO:0000256" key="4">
    <source>
        <dbReference type="SAM" id="MobiDB-lite"/>
    </source>
</evidence>
<feature type="region of interest" description="Disordered" evidence="4">
    <location>
        <begin position="1"/>
        <end position="41"/>
    </location>
</feature>
<organism evidence="5 6">
    <name type="scientific">Pseudoduganella chitinolytica</name>
    <dbReference type="NCBI Taxonomy" id="34070"/>
    <lineage>
        <taxon>Bacteria</taxon>
        <taxon>Pseudomonadati</taxon>
        <taxon>Pseudomonadota</taxon>
        <taxon>Betaproteobacteria</taxon>
        <taxon>Burkholderiales</taxon>
        <taxon>Oxalobacteraceae</taxon>
        <taxon>Telluria group</taxon>
        <taxon>Pseudoduganella</taxon>
    </lineage>
</organism>
<feature type="compositionally biased region" description="Low complexity" evidence="4">
    <location>
        <begin position="15"/>
        <end position="28"/>
    </location>
</feature>
<keyword evidence="3" id="KW-0560">Oxidoreductase</keyword>
<dbReference type="EMBL" id="CP119083">
    <property type="protein sequence ID" value="WEF33744.1"/>
    <property type="molecule type" value="Genomic_DNA"/>
</dbReference>
<dbReference type="SUPFAM" id="SSF48264">
    <property type="entry name" value="Cytochrome P450"/>
    <property type="match status" value="1"/>
</dbReference>
<comment type="cofactor">
    <cofactor evidence="1">
        <name>heme</name>
        <dbReference type="ChEBI" id="CHEBI:30413"/>
    </cofactor>
</comment>
<keyword evidence="3" id="KW-0349">Heme</keyword>
<dbReference type="InterPro" id="IPR017972">
    <property type="entry name" value="Cyt_P450_CS"/>
</dbReference>
<gene>
    <name evidence="5" type="ORF">PX653_02840</name>
</gene>
<keyword evidence="3" id="KW-0408">Iron</keyword>
<proteinExistence type="inferred from homology"/>
<name>A0ABY8BHH8_9BURK</name>
<evidence type="ECO:0000256" key="1">
    <source>
        <dbReference type="ARBA" id="ARBA00001971"/>
    </source>
</evidence>
<dbReference type="InterPro" id="IPR002401">
    <property type="entry name" value="Cyt_P450_E_grp-I"/>
</dbReference>
<keyword evidence="6" id="KW-1185">Reference proteome</keyword>
<dbReference type="RefSeq" id="WP_277416433.1">
    <property type="nucleotide sequence ID" value="NZ_CP119083.1"/>
</dbReference>
<dbReference type="Pfam" id="PF00067">
    <property type="entry name" value="p450"/>
    <property type="match status" value="1"/>
</dbReference>
<dbReference type="InterPro" id="IPR036396">
    <property type="entry name" value="Cyt_P450_sf"/>
</dbReference>
<reference evidence="5 6" key="1">
    <citation type="submission" date="2023-02" db="EMBL/GenBank/DDBJ databases">
        <title>Gemone sequence of Telluria chitinolytica ACM 3522T.</title>
        <authorList>
            <person name="Frediansyah A."/>
            <person name="Miess H."/>
            <person name="Gross H."/>
        </authorList>
    </citation>
    <scope>NUCLEOTIDE SEQUENCE [LARGE SCALE GENOMIC DNA]</scope>
    <source>
        <strain evidence="5 6">ACM 3522</strain>
    </source>
</reference>
<dbReference type="PRINTS" id="PR00385">
    <property type="entry name" value="P450"/>
</dbReference>